<feature type="compositionally biased region" description="Low complexity" evidence="1">
    <location>
        <begin position="264"/>
        <end position="277"/>
    </location>
</feature>
<dbReference type="InterPro" id="IPR025828">
    <property type="entry name" value="Put_sensor_dom"/>
</dbReference>
<organism evidence="4 5">
    <name type="scientific">Ammonicoccus fulvus</name>
    <dbReference type="NCBI Taxonomy" id="3138240"/>
    <lineage>
        <taxon>Bacteria</taxon>
        <taxon>Bacillati</taxon>
        <taxon>Actinomycetota</taxon>
        <taxon>Actinomycetes</taxon>
        <taxon>Propionibacteriales</taxon>
        <taxon>Propionibacteriaceae</taxon>
        <taxon>Ammonicoccus</taxon>
    </lineage>
</organism>
<evidence type="ECO:0000313" key="4">
    <source>
        <dbReference type="EMBL" id="XAN05950.1"/>
    </source>
</evidence>
<keyword evidence="2" id="KW-0812">Transmembrane</keyword>
<dbReference type="RefSeq" id="WP_425307385.1">
    <property type="nucleotide sequence ID" value="NZ_CP154795.1"/>
</dbReference>
<feature type="region of interest" description="Disordered" evidence="1">
    <location>
        <begin position="248"/>
        <end position="291"/>
    </location>
</feature>
<evidence type="ECO:0000256" key="1">
    <source>
        <dbReference type="SAM" id="MobiDB-lite"/>
    </source>
</evidence>
<accession>A0ABZ3FMC1</accession>
<dbReference type="EMBL" id="CP154795">
    <property type="protein sequence ID" value="XAN05950.1"/>
    <property type="molecule type" value="Genomic_DNA"/>
</dbReference>
<feature type="domain" description="Putative sensor" evidence="3">
    <location>
        <begin position="65"/>
        <end position="196"/>
    </location>
</feature>
<dbReference type="Proteomes" id="UP001442841">
    <property type="component" value="Chromosome"/>
</dbReference>
<feature type="region of interest" description="Disordered" evidence="1">
    <location>
        <begin position="1"/>
        <end position="23"/>
    </location>
</feature>
<reference evidence="4 5" key="1">
    <citation type="submission" date="2024-04" db="EMBL/GenBank/DDBJ databases">
        <title>Isolation of an actinomycete strain from pig manure.</title>
        <authorList>
            <person name="Gong T."/>
            <person name="Yu Z."/>
            <person name="An M."/>
            <person name="Wei C."/>
            <person name="Yang W."/>
            <person name="Liu L."/>
        </authorList>
    </citation>
    <scope>NUCLEOTIDE SEQUENCE [LARGE SCALE GENOMIC DNA]</scope>
    <source>
        <strain evidence="4 5">ZF39</strain>
    </source>
</reference>
<dbReference type="Pfam" id="PF13796">
    <property type="entry name" value="Sensor"/>
    <property type="match status" value="1"/>
</dbReference>
<feature type="compositionally biased region" description="Polar residues" evidence="1">
    <location>
        <begin position="14"/>
        <end position="23"/>
    </location>
</feature>
<evidence type="ECO:0000256" key="2">
    <source>
        <dbReference type="SAM" id="Phobius"/>
    </source>
</evidence>
<feature type="transmembrane region" description="Helical" evidence="2">
    <location>
        <begin position="72"/>
        <end position="91"/>
    </location>
</feature>
<gene>
    <name evidence="4" type="ORF">AADG42_01030</name>
</gene>
<protein>
    <submittedName>
        <fullName evidence="4">Sensor domain-containing protein</fullName>
    </submittedName>
</protein>
<name>A0ABZ3FMC1_9ACTN</name>
<proteinExistence type="predicted"/>
<feature type="compositionally biased region" description="Basic residues" evidence="1">
    <location>
        <begin position="282"/>
        <end position="291"/>
    </location>
</feature>
<sequence>MTRRLQGMELMQMNPESRPTDSIATETATTPSAYAVSDATPRRPLSDLPVAFPAMLSGFRFAGYALAELCSVLWFSLVLCLSVVGVGLPLLSRSSELLRDNAERQRRAAYVHSGIPVLAHYRSVPEGRGWLGLGTFGRKYTDPMTWRDLVWHIVNPAIGLTIGVLPAGLTLLGVWGLVLVLGPEALRDAVITRAAAGMASFPSTASAASRWSGSRQSSGWWPDPCWPGRCCASMGSGLTWFWAATRRPGSGNASKASNRPGPRPWTSSRPRSSGSSGICTMGRRRGWSPWA</sequence>
<evidence type="ECO:0000259" key="3">
    <source>
        <dbReference type="Pfam" id="PF13796"/>
    </source>
</evidence>
<keyword evidence="2" id="KW-0472">Membrane</keyword>
<evidence type="ECO:0000313" key="5">
    <source>
        <dbReference type="Proteomes" id="UP001442841"/>
    </source>
</evidence>
<keyword evidence="5" id="KW-1185">Reference proteome</keyword>
<feature type="transmembrane region" description="Helical" evidence="2">
    <location>
        <begin position="157"/>
        <end position="181"/>
    </location>
</feature>
<keyword evidence="2" id="KW-1133">Transmembrane helix</keyword>